<dbReference type="Proteomes" id="UP000235786">
    <property type="component" value="Unassembled WGS sequence"/>
</dbReference>
<name>A0A2J6S257_HYAVF</name>
<dbReference type="EMBL" id="KZ613940">
    <property type="protein sequence ID" value="PMD44860.1"/>
    <property type="molecule type" value="Genomic_DNA"/>
</dbReference>
<accession>A0A2J6S257</accession>
<evidence type="ECO:0000313" key="1">
    <source>
        <dbReference type="EMBL" id="PMD44860.1"/>
    </source>
</evidence>
<evidence type="ECO:0000313" key="2">
    <source>
        <dbReference type="Proteomes" id="UP000235786"/>
    </source>
</evidence>
<dbReference type="AlphaFoldDB" id="A0A2J6S257"/>
<sequence length="79" mass="8356">MADACGIMVGVSIRLEKDCSSVLTSHPLQFITAGGETQPSPGTQAFCSLAFLGSDSLKEVLDHGSQRARKKMEGSKLTK</sequence>
<keyword evidence="2" id="KW-1185">Reference proteome</keyword>
<reference evidence="1 2" key="1">
    <citation type="submission" date="2016-04" db="EMBL/GenBank/DDBJ databases">
        <title>A degradative enzymes factory behind the ericoid mycorrhizal symbiosis.</title>
        <authorList>
            <consortium name="DOE Joint Genome Institute"/>
            <person name="Martino E."/>
            <person name="Morin E."/>
            <person name="Grelet G."/>
            <person name="Kuo A."/>
            <person name="Kohler A."/>
            <person name="Daghino S."/>
            <person name="Barry K."/>
            <person name="Choi C."/>
            <person name="Cichocki N."/>
            <person name="Clum A."/>
            <person name="Copeland A."/>
            <person name="Hainaut M."/>
            <person name="Haridas S."/>
            <person name="Labutti K."/>
            <person name="Lindquist E."/>
            <person name="Lipzen A."/>
            <person name="Khouja H.-R."/>
            <person name="Murat C."/>
            <person name="Ohm R."/>
            <person name="Olson A."/>
            <person name="Spatafora J."/>
            <person name="Veneault-Fourrey C."/>
            <person name="Henrissat B."/>
            <person name="Grigoriev I."/>
            <person name="Martin F."/>
            <person name="Perotto S."/>
        </authorList>
    </citation>
    <scope>NUCLEOTIDE SEQUENCE [LARGE SCALE GENOMIC DNA]</scope>
    <source>
        <strain evidence="1 2">F</strain>
    </source>
</reference>
<organism evidence="1 2">
    <name type="scientific">Hyaloscypha variabilis (strain UAMH 11265 / GT02V1 / F)</name>
    <name type="common">Meliniomyces variabilis</name>
    <dbReference type="NCBI Taxonomy" id="1149755"/>
    <lineage>
        <taxon>Eukaryota</taxon>
        <taxon>Fungi</taxon>
        <taxon>Dikarya</taxon>
        <taxon>Ascomycota</taxon>
        <taxon>Pezizomycotina</taxon>
        <taxon>Leotiomycetes</taxon>
        <taxon>Helotiales</taxon>
        <taxon>Hyaloscyphaceae</taxon>
        <taxon>Hyaloscypha</taxon>
        <taxon>Hyaloscypha variabilis</taxon>
    </lineage>
</organism>
<proteinExistence type="predicted"/>
<protein>
    <submittedName>
        <fullName evidence="1">Uncharacterized protein</fullName>
    </submittedName>
</protein>
<gene>
    <name evidence="1" type="ORF">L207DRAFT_629409</name>
</gene>